<evidence type="ECO:0000256" key="2">
    <source>
        <dbReference type="ARBA" id="ARBA00022801"/>
    </source>
</evidence>
<sequence>MHACTHTHPHTDKHTHAHAHTLIHARTHRHTRTHSHTHTHTYSLIPEGLASLCVILQRIPEDFNVFQLIQEMRTHRHSAVQTKEQYELVHRAIAQLFEKQLMLLESPTNSELTDGMEEGSPEKSTQNSDEERWDTPPPKPPRIRSNQVEGDLKEEILQPPEPRPVPPILTPSPPSAFPTVTNVRQDNDRYHPKPILHVLRWSVTAFFAPDCDDSEDLPPPVPERTAESFLMATGASLLCPATRGQQRL</sequence>
<reference evidence="6" key="2">
    <citation type="submission" date="2025-09" db="UniProtKB">
        <authorList>
            <consortium name="Ensembl"/>
        </authorList>
    </citation>
    <scope>IDENTIFICATION</scope>
</reference>
<dbReference type="EC" id="3.1.3.48" evidence="1"/>
<evidence type="ECO:0000256" key="1">
    <source>
        <dbReference type="ARBA" id="ARBA00013064"/>
    </source>
</evidence>
<dbReference type="InterPro" id="IPR000242">
    <property type="entry name" value="PTP_cat"/>
</dbReference>
<dbReference type="PANTHER" id="PTHR45983:SF3">
    <property type="entry name" value="TYROSINE-PROTEIN PHOSPHATASE NON-RECEPTOR TYPE 12"/>
    <property type="match status" value="1"/>
</dbReference>
<dbReference type="Proteomes" id="UP000472260">
    <property type="component" value="Unassembled WGS sequence"/>
</dbReference>
<keyword evidence="3" id="KW-0904">Protein phosphatase</keyword>
<keyword evidence="7" id="KW-1185">Reference proteome</keyword>
<keyword evidence="2" id="KW-0378">Hydrolase</keyword>
<gene>
    <name evidence="6" type="primary">ptpn12</name>
</gene>
<feature type="region of interest" description="Disordered" evidence="4">
    <location>
        <begin position="110"/>
        <end position="149"/>
    </location>
</feature>
<dbReference type="GO" id="GO:0005737">
    <property type="term" value="C:cytoplasm"/>
    <property type="evidence" value="ECO:0007669"/>
    <property type="project" value="TreeGrafter"/>
</dbReference>
<evidence type="ECO:0000259" key="5">
    <source>
        <dbReference type="Pfam" id="PF00102"/>
    </source>
</evidence>
<dbReference type="InterPro" id="IPR047170">
    <property type="entry name" value="PTN12/18/22"/>
</dbReference>
<organism evidence="6 7">
    <name type="scientific">Sinocyclocheilus anshuiensis</name>
    <dbReference type="NCBI Taxonomy" id="1608454"/>
    <lineage>
        <taxon>Eukaryota</taxon>
        <taxon>Metazoa</taxon>
        <taxon>Chordata</taxon>
        <taxon>Craniata</taxon>
        <taxon>Vertebrata</taxon>
        <taxon>Euteleostomi</taxon>
        <taxon>Actinopterygii</taxon>
        <taxon>Neopterygii</taxon>
        <taxon>Teleostei</taxon>
        <taxon>Ostariophysi</taxon>
        <taxon>Cypriniformes</taxon>
        <taxon>Cyprinidae</taxon>
        <taxon>Cyprininae</taxon>
        <taxon>Sinocyclocheilus</taxon>
    </lineage>
</organism>
<feature type="domain" description="Tyrosine-protein phosphatase" evidence="5">
    <location>
        <begin position="52"/>
        <end position="94"/>
    </location>
</feature>
<evidence type="ECO:0000313" key="6">
    <source>
        <dbReference type="Ensembl" id="ENSSANP00000025992.1"/>
    </source>
</evidence>
<name>A0A671M1B7_9TELE</name>
<dbReference type="InterPro" id="IPR029021">
    <property type="entry name" value="Prot-tyrosine_phosphatase-like"/>
</dbReference>
<dbReference type="SUPFAM" id="SSF52799">
    <property type="entry name" value="(Phosphotyrosine protein) phosphatases II"/>
    <property type="match status" value="1"/>
</dbReference>
<dbReference type="Ensembl" id="ENSSANT00000027684.1">
    <property type="protein sequence ID" value="ENSSANP00000025992.1"/>
    <property type="gene ID" value="ENSSANG00000013409.1"/>
</dbReference>
<evidence type="ECO:0000313" key="7">
    <source>
        <dbReference type="Proteomes" id="UP000472260"/>
    </source>
</evidence>
<dbReference type="GO" id="GO:0005634">
    <property type="term" value="C:nucleus"/>
    <property type="evidence" value="ECO:0007669"/>
    <property type="project" value="TreeGrafter"/>
</dbReference>
<dbReference type="Gene3D" id="3.90.190.10">
    <property type="entry name" value="Protein tyrosine phosphatase superfamily"/>
    <property type="match status" value="1"/>
</dbReference>
<dbReference type="AlphaFoldDB" id="A0A671M1B7"/>
<protein>
    <recommendedName>
        <fullName evidence="1">protein-tyrosine-phosphatase</fullName>
        <ecNumber evidence="1">3.1.3.48</ecNumber>
    </recommendedName>
</protein>
<evidence type="ECO:0000256" key="4">
    <source>
        <dbReference type="SAM" id="MobiDB-lite"/>
    </source>
</evidence>
<reference evidence="6" key="1">
    <citation type="submission" date="2025-08" db="UniProtKB">
        <authorList>
            <consortium name="Ensembl"/>
        </authorList>
    </citation>
    <scope>IDENTIFICATION</scope>
</reference>
<accession>A0A671M1B7</accession>
<dbReference type="Pfam" id="PF00102">
    <property type="entry name" value="Y_phosphatase"/>
    <property type="match status" value="1"/>
</dbReference>
<dbReference type="PANTHER" id="PTHR45983">
    <property type="entry name" value="TYROSINE PHOSPHATSE N18, PUTATIVE-RELATED"/>
    <property type="match status" value="1"/>
</dbReference>
<dbReference type="GO" id="GO:0004726">
    <property type="term" value="F:non-membrane spanning protein tyrosine phosphatase activity"/>
    <property type="evidence" value="ECO:0007669"/>
    <property type="project" value="InterPro"/>
</dbReference>
<proteinExistence type="predicted"/>
<evidence type="ECO:0000256" key="3">
    <source>
        <dbReference type="ARBA" id="ARBA00022912"/>
    </source>
</evidence>